<comment type="caution">
    <text evidence="2">The sequence shown here is derived from an EMBL/GenBank/DDBJ whole genome shotgun (WGS) entry which is preliminary data.</text>
</comment>
<evidence type="ECO:0000313" key="3">
    <source>
        <dbReference type="Proteomes" id="UP001577267"/>
    </source>
</evidence>
<dbReference type="Proteomes" id="UP001577267">
    <property type="component" value="Unassembled WGS sequence"/>
</dbReference>
<name>A0ABV4ZQG3_9ACTN</name>
<dbReference type="EMBL" id="JBHGBT010000018">
    <property type="protein sequence ID" value="MFB4196381.1"/>
    <property type="molecule type" value="Genomic_DNA"/>
</dbReference>
<gene>
    <name evidence="2" type="ORF">ACE11A_18745</name>
</gene>
<protein>
    <submittedName>
        <fullName evidence="2">Uncharacterized protein</fullName>
    </submittedName>
</protein>
<accession>A0ABV4ZQG3</accession>
<dbReference type="RefSeq" id="WP_375064263.1">
    <property type="nucleotide sequence ID" value="NZ_JBHGBT010000018.1"/>
</dbReference>
<feature type="region of interest" description="Disordered" evidence="1">
    <location>
        <begin position="1"/>
        <end position="37"/>
    </location>
</feature>
<organism evidence="2 3">
    <name type="scientific">Streptomyces carpaticus</name>
    <dbReference type="NCBI Taxonomy" id="285558"/>
    <lineage>
        <taxon>Bacteria</taxon>
        <taxon>Bacillati</taxon>
        <taxon>Actinomycetota</taxon>
        <taxon>Actinomycetes</taxon>
        <taxon>Kitasatosporales</taxon>
        <taxon>Streptomycetaceae</taxon>
        <taxon>Streptomyces</taxon>
    </lineage>
</organism>
<reference evidence="2 3" key="1">
    <citation type="submission" date="2024-09" db="EMBL/GenBank/DDBJ databases">
        <title>Draft genome sequence of multifaceted antimicrobials producing Streptomyces sp. strain FH1.</title>
        <authorList>
            <person name="Hassan F."/>
            <person name="Ali H."/>
            <person name="Hassan N."/>
            <person name="Nawaz A."/>
        </authorList>
    </citation>
    <scope>NUCLEOTIDE SEQUENCE [LARGE SCALE GENOMIC DNA]</scope>
    <source>
        <strain evidence="2 3">FH1</strain>
    </source>
</reference>
<keyword evidence="3" id="KW-1185">Reference proteome</keyword>
<evidence type="ECO:0000256" key="1">
    <source>
        <dbReference type="SAM" id="MobiDB-lite"/>
    </source>
</evidence>
<sequence>MSRGQRKRYDDGIADLARDPYGLGSSPSDPRGSNDRRQVSLADTLTVYWVSSGVLTISVVQIVH</sequence>
<proteinExistence type="predicted"/>
<evidence type="ECO:0000313" key="2">
    <source>
        <dbReference type="EMBL" id="MFB4196381.1"/>
    </source>
</evidence>